<organism evidence="2 3">
    <name type="scientific">Yanshouia hominis</name>
    <dbReference type="NCBI Taxonomy" id="2763673"/>
    <lineage>
        <taxon>Bacteria</taxon>
        <taxon>Bacillati</taxon>
        <taxon>Bacillota</taxon>
        <taxon>Clostridia</taxon>
        <taxon>Eubacteriales</taxon>
        <taxon>Oscillospiraceae</taxon>
        <taxon>Yanshouia</taxon>
    </lineage>
</organism>
<feature type="transmembrane region" description="Helical" evidence="1">
    <location>
        <begin position="144"/>
        <end position="165"/>
    </location>
</feature>
<evidence type="ECO:0008006" key="4">
    <source>
        <dbReference type="Google" id="ProtNLM"/>
    </source>
</evidence>
<feature type="transmembrane region" description="Helical" evidence="1">
    <location>
        <begin position="80"/>
        <end position="109"/>
    </location>
</feature>
<keyword evidence="1" id="KW-0812">Transmembrane</keyword>
<evidence type="ECO:0000313" key="3">
    <source>
        <dbReference type="Proteomes" id="UP000658131"/>
    </source>
</evidence>
<proteinExistence type="predicted"/>
<name>A0ABR7NGF1_9FIRM</name>
<evidence type="ECO:0000256" key="1">
    <source>
        <dbReference type="SAM" id="Phobius"/>
    </source>
</evidence>
<dbReference type="InterPro" id="IPR036259">
    <property type="entry name" value="MFS_trans_sf"/>
</dbReference>
<feature type="transmembrane region" description="Helical" evidence="1">
    <location>
        <begin position="249"/>
        <end position="267"/>
    </location>
</feature>
<evidence type="ECO:0000313" key="2">
    <source>
        <dbReference type="EMBL" id="MBC8575460.1"/>
    </source>
</evidence>
<keyword evidence="1" id="KW-1133">Transmembrane helix</keyword>
<feature type="transmembrane region" description="Helical" evidence="1">
    <location>
        <begin position="212"/>
        <end position="229"/>
    </location>
</feature>
<accession>A0ABR7NGF1</accession>
<protein>
    <recommendedName>
        <fullName evidence="4">MFS transporter</fullName>
    </recommendedName>
</protein>
<feature type="transmembrane region" description="Helical" evidence="1">
    <location>
        <begin position="279"/>
        <end position="297"/>
    </location>
</feature>
<keyword evidence="1" id="KW-0472">Membrane</keyword>
<dbReference type="SUPFAM" id="SSF103473">
    <property type="entry name" value="MFS general substrate transporter"/>
    <property type="match status" value="1"/>
</dbReference>
<keyword evidence="3" id="KW-1185">Reference proteome</keyword>
<sequence>MPQKNAGELKKAILLFAVVSGLLGAANSFGEANYANYFKEVYHATAAQRGFIEFPRELPGVLSMFLISAFGVTGDVTIAFLAQILCCIGMAVMGLFSPSYGMMLFLVFFHSMGQHVFMTIKDAIGMSLAREGEVGRTLGNFRRWWSFSATLGACAVFFGFRFGVFRFGGRVILPFAISALLVLVSVVLLWKLRGCAPPSKKKPGHRLVIRRIYLPYYLITLAFGCQKRIRLVFAPWVVVELMRRGADTVALLTILGSFSAMFAAPLLGRMLDSLGVKKALVFEGTYMFSVFALFGLLVGRADLTGGIFPILAFLLVILSHLTDQFNIVHSFLVRQLADDPAEITGTLSTGLSLDHVVAVIASAALGVIWSFFGAQYAFYVSAVSALVQAAVGLLLRERQTA</sequence>
<dbReference type="Proteomes" id="UP000658131">
    <property type="component" value="Unassembled WGS sequence"/>
</dbReference>
<gene>
    <name evidence="2" type="ORF">H8717_03395</name>
</gene>
<feature type="transmembrane region" description="Helical" evidence="1">
    <location>
        <begin position="376"/>
        <end position="395"/>
    </location>
</feature>
<dbReference type="Gene3D" id="1.20.1250.20">
    <property type="entry name" value="MFS general substrate transporter like domains"/>
    <property type="match status" value="2"/>
</dbReference>
<comment type="caution">
    <text evidence="2">The sequence shown here is derived from an EMBL/GenBank/DDBJ whole genome shotgun (WGS) entry which is preliminary data.</text>
</comment>
<reference evidence="2 3" key="1">
    <citation type="submission" date="2020-08" db="EMBL/GenBank/DDBJ databases">
        <title>Genome public.</title>
        <authorList>
            <person name="Liu C."/>
            <person name="Sun Q."/>
        </authorList>
    </citation>
    <scope>NUCLEOTIDE SEQUENCE [LARGE SCALE GENOMIC DNA]</scope>
    <source>
        <strain evidence="2 3">BX1</strain>
    </source>
</reference>
<feature type="transmembrane region" description="Helical" evidence="1">
    <location>
        <begin position="303"/>
        <end position="322"/>
    </location>
</feature>
<dbReference type="RefSeq" id="WP_262399100.1">
    <property type="nucleotide sequence ID" value="NZ_JACRTB010000004.1"/>
</dbReference>
<dbReference type="EMBL" id="JACRTB010000004">
    <property type="protein sequence ID" value="MBC8575460.1"/>
    <property type="molecule type" value="Genomic_DNA"/>
</dbReference>
<feature type="transmembrane region" description="Helical" evidence="1">
    <location>
        <begin position="171"/>
        <end position="192"/>
    </location>
</feature>